<proteinExistence type="predicted"/>
<reference evidence="1 2" key="1">
    <citation type="journal article" date="2019" name="Sci. Rep.">
        <title>Orb-weaving spider Araneus ventricosus genome elucidates the spidroin gene catalogue.</title>
        <authorList>
            <person name="Kono N."/>
            <person name="Nakamura H."/>
            <person name="Ohtoshi R."/>
            <person name="Moran D.A.P."/>
            <person name="Shinohara A."/>
            <person name="Yoshida Y."/>
            <person name="Fujiwara M."/>
            <person name="Mori M."/>
            <person name="Tomita M."/>
            <person name="Arakawa K."/>
        </authorList>
    </citation>
    <scope>NUCLEOTIDE SEQUENCE [LARGE SCALE GENOMIC DNA]</scope>
</reference>
<name>A0A4Y2GC94_ARAVE</name>
<evidence type="ECO:0000313" key="1">
    <source>
        <dbReference type="EMBL" id="GBM49614.1"/>
    </source>
</evidence>
<keyword evidence="2" id="KW-1185">Reference proteome</keyword>
<protein>
    <submittedName>
        <fullName evidence="1">Uncharacterized protein</fullName>
    </submittedName>
</protein>
<gene>
    <name evidence="1" type="ORF">AVEN_248994_1</name>
</gene>
<dbReference type="AlphaFoldDB" id="A0A4Y2GC94"/>
<dbReference type="EMBL" id="BGPR01001265">
    <property type="protein sequence ID" value="GBM49614.1"/>
    <property type="molecule type" value="Genomic_DNA"/>
</dbReference>
<sequence>MKRTTPELAIPSPNFRTAPAGGRMVTTHDIEYSRPYIWCIVSIDGLRAWTLRSRGLTIRLPRSPVIKFKTFSRTVNRNQNIKLVMNWIFHSTISEFLHRRAAQTSFSVFHVQFKSR</sequence>
<evidence type="ECO:0000313" key="2">
    <source>
        <dbReference type="Proteomes" id="UP000499080"/>
    </source>
</evidence>
<dbReference type="Proteomes" id="UP000499080">
    <property type="component" value="Unassembled WGS sequence"/>
</dbReference>
<accession>A0A4Y2GC94</accession>
<comment type="caution">
    <text evidence="1">The sequence shown here is derived from an EMBL/GenBank/DDBJ whole genome shotgun (WGS) entry which is preliminary data.</text>
</comment>
<organism evidence="1 2">
    <name type="scientific">Araneus ventricosus</name>
    <name type="common">Orbweaver spider</name>
    <name type="synonym">Epeira ventricosa</name>
    <dbReference type="NCBI Taxonomy" id="182803"/>
    <lineage>
        <taxon>Eukaryota</taxon>
        <taxon>Metazoa</taxon>
        <taxon>Ecdysozoa</taxon>
        <taxon>Arthropoda</taxon>
        <taxon>Chelicerata</taxon>
        <taxon>Arachnida</taxon>
        <taxon>Araneae</taxon>
        <taxon>Araneomorphae</taxon>
        <taxon>Entelegynae</taxon>
        <taxon>Araneoidea</taxon>
        <taxon>Araneidae</taxon>
        <taxon>Araneus</taxon>
    </lineage>
</organism>